<proteinExistence type="predicted"/>
<dbReference type="Gene3D" id="3.10.450.50">
    <property type="match status" value="1"/>
</dbReference>
<evidence type="ECO:0000259" key="1">
    <source>
        <dbReference type="Pfam" id="PF12680"/>
    </source>
</evidence>
<dbReference type="EMBL" id="JRFJ01000005">
    <property type="protein sequence ID" value="KHJ53606.1"/>
    <property type="molecule type" value="Genomic_DNA"/>
</dbReference>
<reference evidence="2 3" key="1">
    <citation type="submission" date="2014-09" db="EMBL/GenBank/DDBJ databases">
        <title>Isolation and characterization of Aurantimonas altamirensis ON-56566 from clinical sample following a dog bite.</title>
        <authorList>
            <person name="Eshaghi A."/>
            <person name="Li A."/>
            <person name="Shahinas D."/>
            <person name="Bahn P."/>
            <person name="Kus J.V."/>
            <person name="Patel S.N."/>
        </authorList>
    </citation>
    <scope>NUCLEOTIDE SEQUENCE [LARGE SCALE GENOMIC DNA]</scope>
    <source>
        <strain evidence="2 3">ON-56566</strain>
    </source>
</reference>
<evidence type="ECO:0000313" key="3">
    <source>
        <dbReference type="Proteomes" id="UP000030826"/>
    </source>
</evidence>
<dbReference type="SUPFAM" id="SSF54427">
    <property type="entry name" value="NTF2-like"/>
    <property type="match status" value="1"/>
</dbReference>
<dbReference type="Pfam" id="PF12680">
    <property type="entry name" value="SnoaL_2"/>
    <property type="match status" value="1"/>
</dbReference>
<dbReference type="AlphaFoldDB" id="A0A0B1Q2E9"/>
<name>A0A0B1Q2E9_9HYPH</name>
<dbReference type="InterPro" id="IPR037401">
    <property type="entry name" value="SnoaL-like"/>
</dbReference>
<dbReference type="Proteomes" id="UP000030826">
    <property type="component" value="Unassembled WGS sequence"/>
</dbReference>
<evidence type="ECO:0000313" key="2">
    <source>
        <dbReference type="EMBL" id="KHJ53606.1"/>
    </source>
</evidence>
<comment type="caution">
    <text evidence="2">The sequence shown here is derived from an EMBL/GenBank/DDBJ whole genome shotgun (WGS) entry which is preliminary data.</text>
</comment>
<dbReference type="OrthoDB" id="9808719at2"/>
<accession>A0A0B1Q2E9</accession>
<sequence>MTEPGMIADAYLSVWNEADDAKRLALLAEGWSRDARYVDPLMSGEGHAGIATLIGAARAQFPGHSFTLRGTPDGHGAYVRFAWNLAGEDGPVVAGGTDVVKLDDNGRIVVVVGFLDGGSA</sequence>
<feature type="domain" description="SnoaL-like" evidence="1">
    <location>
        <begin position="10"/>
        <end position="110"/>
    </location>
</feature>
<dbReference type="STRING" id="370622.LA66_16875"/>
<dbReference type="InterPro" id="IPR032710">
    <property type="entry name" value="NTF2-like_dom_sf"/>
</dbReference>
<gene>
    <name evidence="2" type="ORF">LA66_16875</name>
</gene>
<protein>
    <submittedName>
        <fullName evidence="2">Polyketide cyclase</fullName>
    </submittedName>
</protein>
<organism evidence="2 3">
    <name type="scientific">Aureimonas altamirensis</name>
    <dbReference type="NCBI Taxonomy" id="370622"/>
    <lineage>
        <taxon>Bacteria</taxon>
        <taxon>Pseudomonadati</taxon>
        <taxon>Pseudomonadota</taxon>
        <taxon>Alphaproteobacteria</taxon>
        <taxon>Hyphomicrobiales</taxon>
        <taxon>Aurantimonadaceae</taxon>
        <taxon>Aureimonas</taxon>
    </lineage>
</organism>